<feature type="compositionally biased region" description="Low complexity" evidence="7">
    <location>
        <begin position="67"/>
        <end position="87"/>
    </location>
</feature>
<dbReference type="PANTHER" id="PTHR31669:SF281">
    <property type="entry name" value="PROTEIN FAR1-RELATED SEQUENCE"/>
    <property type="match status" value="1"/>
</dbReference>
<dbReference type="PANTHER" id="PTHR31669">
    <property type="entry name" value="PROTEIN FAR1-RELATED SEQUENCE 10-RELATED"/>
    <property type="match status" value="1"/>
</dbReference>
<dbReference type="OrthoDB" id="1661634at2759"/>
<gene>
    <name evidence="9" type="ORF">Taro_036621</name>
</gene>
<comment type="caution">
    <text evidence="9">The sequence shown here is derived from an EMBL/GenBank/DDBJ whole genome shotgun (WGS) entry which is preliminary data.</text>
</comment>
<dbReference type="SMART" id="SM00575">
    <property type="entry name" value="ZnF_PMZ"/>
    <property type="match status" value="1"/>
</dbReference>
<dbReference type="InterPro" id="IPR007527">
    <property type="entry name" value="Znf_SWIM"/>
</dbReference>
<dbReference type="PROSITE" id="PS50966">
    <property type="entry name" value="ZF_SWIM"/>
    <property type="match status" value="1"/>
</dbReference>
<evidence type="ECO:0000259" key="8">
    <source>
        <dbReference type="PROSITE" id="PS50966"/>
    </source>
</evidence>
<sequence>MGNYGPTFYRITKSDIDAHTDPSARDPALRSGPSSGETDLLGFLLTERGAQRPTPTAPALPTIAARALPPSLPPRSASASISASASPGKKRSCYGWEIMHGSSIKLGSDDKFWISDCNTTHNHELATPHYVHMLRSQRPRSSPLAAKLLENKRNQELEANFRMTQSQPYVPPVSMIKHAARVYTSSVFYMFMAEYVIGLECLVKDEQSDGATQILTVEDGRHHHYVVRINIKEEALSCSCQKFEFMGILCGHVLACITNDLRSVPDRYILRRWTRSASSPCDTSTTHSDTLGEVHQHIHSQRYNLLIRDFVPLFVKAAEDEDLYNYALNHKLAMNEEMERISKDKASSAPISISGIIYDETGTRNNGNEIGSQSGEQPIWVV</sequence>
<reference evidence="9" key="1">
    <citation type="submission" date="2017-07" db="EMBL/GenBank/DDBJ databases">
        <title>Taro Niue Genome Assembly and Annotation.</title>
        <authorList>
            <person name="Atibalentja N."/>
            <person name="Keating K."/>
            <person name="Fields C.J."/>
        </authorList>
    </citation>
    <scope>NUCLEOTIDE SEQUENCE</scope>
    <source>
        <strain evidence="9">Niue_2</strain>
        <tissue evidence="9">Leaf</tissue>
    </source>
</reference>
<proteinExistence type="inferred from homology"/>
<comment type="function">
    <text evidence="6">Putative transcription activator involved in regulating light control of development.</text>
</comment>
<protein>
    <recommendedName>
        <fullName evidence="6">Protein FAR1-RELATED SEQUENCE</fullName>
    </recommendedName>
</protein>
<keyword evidence="6" id="KW-0539">Nucleus</keyword>
<dbReference type="InterPro" id="IPR031052">
    <property type="entry name" value="FHY3/FAR1"/>
</dbReference>
<keyword evidence="4 6" id="KW-0862">Zinc</keyword>
<dbReference type="EMBL" id="NMUH01003103">
    <property type="protein sequence ID" value="MQM03836.1"/>
    <property type="molecule type" value="Genomic_DNA"/>
</dbReference>
<comment type="similarity">
    <text evidence="1 6">Belongs to the FHY3/FAR1 family.</text>
</comment>
<evidence type="ECO:0000313" key="10">
    <source>
        <dbReference type="Proteomes" id="UP000652761"/>
    </source>
</evidence>
<evidence type="ECO:0000256" key="1">
    <source>
        <dbReference type="ARBA" id="ARBA00005889"/>
    </source>
</evidence>
<feature type="region of interest" description="Disordered" evidence="7">
    <location>
        <begin position="15"/>
        <end position="37"/>
    </location>
</feature>
<keyword evidence="3 5" id="KW-0863">Zinc-finger</keyword>
<evidence type="ECO:0000256" key="4">
    <source>
        <dbReference type="ARBA" id="ARBA00022833"/>
    </source>
</evidence>
<dbReference type="GO" id="GO:0008270">
    <property type="term" value="F:zinc ion binding"/>
    <property type="evidence" value="ECO:0007669"/>
    <property type="project" value="UniProtKB-UniRule"/>
</dbReference>
<feature type="region of interest" description="Disordered" evidence="7">
    <location>
        <begin position="67"/>
        <end position="89"/>
    </location>
</feature>
<dbReference type="Proteomes" id="UP000652761">
    <property type="component" value="Unassembled WGS sequence"/>
</dbReference>
<evidence type="ECO:0000256" key="3">
    <source>
        <dbReference type="ARBA" id="ARBA00022771"/>
    </source>
</evidence>
<evidence type="ECO:0000256" key="2">
    <source>
        <dbReference type="ARBA" id="ARBA00022723"/>
    </source>
</evidence>
<dbReference type="AlphaFoldDB" id="A0A843W7B4"/>
<dbReference type="InterPro" id="IPR006564">
    <property type="entry name" value="Znf_PMZ"/>
</dbReference>
<evidence type="ECO:0000256" key="5">
    <source>
        <dbReference type="PROSITE-ProRule" id="PRU00325"/>
    </source>
</evidence>
<dbReference type="Pfam" id="PF04434">
    <property type="entry name" value="SWIM"/>
    <property type="match status" value="1"/>
</dbReference>
<name>A0A843W7B4_COLES</name>
<organism evidence="9 10">
    <name type="scientific">Colocasia esculenta</name>
    <name type="common">Wild taro</name>
    <name type="synonym">Arum esculentum</name>
    <dbReference type="NCBI Taxonomy" id="4460"/>
    <lineage>
        <taxon>Eukaryota</taxon>
        <taxon>Viridiplantae</taxon>
        <taxon>Streptophyta</taxon>
        <taxon>Embryophyta</taxon>
        <taxon>Tracheophyta</taxon>
        <taxon>Spermatophyta</taxon>
        <taxon>Magnoliopsida</taxon>
        <taxon>Liliopsida</taxon>
        <taxon>Araceae</taxon>
        <taxon>Aroideae</taxon>
        <taxon>Colocasieae</taxon>
        <taxon>Colocasia</taxon>
    </lineage>
</organism>
<keyword evidence="10" id="KW-1185">Reference proteome</keyword>
<feature type="compositionally biased region" description="Basic and acidic residues" evidence="7">
    <location>
        <begin position="15"/>
        <end position="28"/>
    </location>
</feature>
<comment type="subcellular location">
    <subcellularLocation>
        <location evidence="6">Nucleus</location>
    </subcellularLocation>
</comment>
<dbReference type="GO" id="GO:0005634">
    <property type="term" value="C:nucleus"/>
    <property type="evidence" value="ECO:0007669"/>
    <property type="project" value="UniProtKB-SubCell"/>
</dbReference>
<dbReference type="GO" id="GO:0006355">
    <property type="term" value="P:regulation of DNA-templated transcription"/>
    <property type="evidence" value="ECO:0007669"/>
    <property type="project" value="UniProtKB-UniRule"/>
</dbReference>
<evidence type="ECO:0000256" key="7">
    <source>
        <dbReference type="SAM" id="MobiDB-lite"/>
    </source>
</evidence>
<evidence type="ECO:0000313" key="9">
    <source>
        <dbReference type="EMBL" id="MQM03836.1"/>
    </source>
</evidence>
<accession>A0A843W7B4</accession>
<evidence type="ECO:0000256" key="6">
    <source>
        <dbReference type="RuleBase" id="RU367018"/>
    </source>
</evidence>
<keyword evidence="2 6" id="KW-0479">Metal-binding</keyword>
<feature type="domain" description="SWIM-type" evidence="8">
    <location>
        <begin position="225"/>
        <end position="261"/>
    </location>
</feature>